<dbReference type="GO" id="GO:0006289">
    <property type="term" value="P:nucleotide-excision repair"/>
    <property type="evidence" value="ECO:0007669"/>
    <property type="project" value="TreeGrafter"/>
</dbReference>
<protein>
    <submittedName>
        <fullName evidence="6">Endonuclease III-like protein</fullName>
    </submittedName>
</protein>
<dbReference type="AlphaFoldDB" id="A0A1R1PUK4"/>
<organism evidence="6 7">
    <name type="scientific">Zancudomyces culisetae</name>
    <name type="common">Gut fungus</name>
    <name type="synonym">Smittium culisetae</name>
    <dbReference type="NCBI Taxonomy" id="1213189"/>
    <lineage>
        <taxon>Eukaryota</taxon>
        <taxon>Fungi</taxon>
        <taxon>Fungi incertae sedis</taxon>
        <taxon>Zoopagomycota</taxon>
        <taxon>Kickxellomycotina</taxon>
        <taxon>Harpellomycetes</taxon>
        <taxon>Harpellales</taxon>
        <taxon>Legeriomycetaceae</taxon>
        <taxon>Zancudomyces</taxon>
    </lineage>
</organism>
<evidence type="ECO:0000256" key="2">
    <source>
        <dbReference type="ARBA" id="ARBA00022801"/>
    </source>
</evidence>
<dbReference type="Proteomes" id="UP000188320">
    <property type="component" value="Unassembled WGS sequence"/>
</dbReference>
<proteinExistence type="predicted"/>
<dbReference type="GO" id="GO:0003906">
    <property type="term" value="F:DNA-(apurinic or apyrimidinic site) endonuclease activity"/>
    <property type="evidence" value="ECO:0007669"/>
    <property type="project" value="TreeGrafter"/>
</dbReference>
<evidence type="ECO:0000313" key="6">
    <source>
        <dbReference type="EMBL" id="OMH84589.1"/>
    </source>
</evidence>
<dbReference type="Gene3D" id="1.10.1670.10">
    <property type="entry name" value="Helix-hairpin-Helix base-excision DNA repair enzymes (C-terminal)"/>
    <property type="match status" value="1"/>
</dbReference>
<keyword evidence="7" id="KW-1185">Reference proteome</keyword>
<accession>A0A1R1PUK4</accession>
<dbReference type="GO" id="GO:0006285">
    <property type="term" value="P:base-excision repair, AP site formation"/>
    <property type="evidence" value="ECO:0007669"/>
    <property type="project" value="TreeGrafter"/>
</dbReference>
<keyword evidence="6" id="KW-0540">Nuclease</keyword>
<dbReference type="EMBL" id="LSSK01000175">
    <property type="protein sequence ID" value="OMH84589.1"/>
    <property type="molecule type" value="Genomic_DNA"/>
</dbReference>
<evidence type="ECO:0000256" key="5">
    <source>
        <dbReference type="ARBA" id="ARBA00023295"/>
    </source>
</evidence>
<dbReference type="GO" id="GO:0051539">
    <property type="term" value="F:4 iron, 4 sulfur cluster binding"/>
    <property type="evidence" value="ECO:0007669"/>
    <property type="project" value="InterPro"/>
</dbReference>
<keyword evidence="1" id="KW-0227">DNA damage</keyword>
<dbReference type="OrthoDB" id="2099276at2759"/>
<dbReference type="GO" id="GO:0000703">
    <property type="term" value="F:oxidized pyrimidine nucleobase lesion DNA N-glycosylase activity"/>
    <property type="evidence" value="ECO:0007669"/>
    <property type="project" value="TreeGrafter"/>
</dbReference>
<evidence type="ECO:0000313" key="7">
    <source>
        <dbReference type="Proteomes" id="UP000188320"/>
    </source>
</evidence>
<keyword evidence="3" id="KW-0234">DNA repair</keyword>
<evidence type="ECO:0000256" key="1">
    <source>
        <dbReference type="ARBA" id="ARBA00022763"/>
    </source>
</evidence>
<gene>
    <name evidence="6" type="ORF">AX774_g1887</name>
</gene>
<dbReference type="PANTHER" id="PTHR43286:SF1">
    <property type="entry name" value="ENDONUCLEASE III-LIKE PROTEIN 1"/>
    <property type="match status" value="1"/>
</dbReference>
<dbReference type="InterPro" id="IPR011257">
    <property type="entry name" value="DNA_glycosylase"/>
</dbReference>
<evidence type="ECO:0000256" key="4">
    <source>
        <dbReference type="ARBA" id="ARBA00023239"/>
    </source>
</evidence>
<keyword evidence="5" id="KW-0326">Glycosidase</keyword>
<dbReference type="InterPro" id="IPR003651">
    <property type="entry name" value="Endonuclease3_FeS-loop_motif"/>
</dbReference>
<reference evidence="7" key="1">
    <citation type="submission" date="2017-01" db="EMBL/GenBank/DDBJ databases">
        <authorList>
            <person name="Wang Y."/>
            <person name="White M."/>
            <person name="Kvist S."/>
            <person name="Moncalvo J.-M."/>
        </authorList>
    </citation>
    <scope>NUCLEOTIDE SEQUENCE [LARGE SCALE GENOMIC DNA]</scope>
    <source>
        <strain evidence="7">COL-18-3</strain>
    </source>
</reference>
<comment type="caution">
    <text evidence="6">The sequence shown here is derived from an EMBL/GenBank/DDBJ whole genome shotgun (WGS) entry which is preliminary data.</text>
</comment>
<dbReference type="GO" id="GO:0005634">
    <property type="term" value="C:nucleus"/>
    <property type="evidence" value="ECO:0007669"/>
    <property type="project" value="TreeGrafter"/>
</dbReference>
<keyword evidence="2" id="KW-0378">Hydrolase</keyword>
<evidence type="ECO:0000256" key="3">
    <source>
        <dbReference type="ARBA" id="ARBA00023204"/>
    </source>
</evidence>
<dbReference type="SMART" id="SM00525">
    <property type="entry name" value="FES"/>
    <property type="match status" value="1"/>
</dbReference>
<sequence>MAYLALQAAWNSNSGIGVDTHVFRIAHRLGWANTRSNTPELVRTDLESWLPKDEWPVINKLLVGLGQTVCTAKKPQCDVCPVGKLCPSSSLSF</sequence>
<dbReference type="SUPFAM" id="SSF48150">
    <property type="entry name" value="DNA-glycosylase"/>
    <property type="match status" value="1"/>
</dbReference>
<dbReference type="PANTHER" id="PTHR43286">
    <property type="entry name" value="ENDONUCLEASE III-LIKE PROTEIN 1"/>
    <property type="match status" value="1"/>
</dbReference>
<name>A0A1R1PUK4_ZANCU</name>
<dbReference type="Pfam" id="PF10576">
    <property type="entry name" value="EndIII_4Fe-2S"/>
    <property type="match status" value="1"/>
</dbReference>
<keyword evidence="6" id="KW-0255">Endonuclease</keyword>
<dbReference type="InterPro" id="IPR023170">
    <property type="entry name" value="HhH_base_excis_C"/>
</dbReference>
<keyword evidence="4" id="KW-0456">Lyase</keyword>
<dbReference type="GO" id="GO:0016829">
    <property type="term" value="F:lyase activity"/>
    <property type="evidence" value="ECO:0007669"/>
    <property type="project" value="UniProtKB-KW"/>
</dbReference>